<comment type="caution">
    <text evidence="1">The sequence shown here is derived from an EMBL/GenBank/DDBJ whole genome shotgun (WGS) entry which is preliminary data.</text>
</comment>
<proteinExistence type="predicted"/>
<evidence type="ECO:0000313" key="1">
    <source>
        <dbReference type="EMBL" id="MBB6099445.1"/>
    </source>
</evidence>
<organism evidence="1 2">
    <name type="scientific">Deinobacterium chartae</name>
    <dbReference type="NCBI Taxonomy" id="521158"/>
    <lineage>
        <taxon>Bacteria</taxon>
        <taxon>Thermotogati</taxon>
        <taxon>Deinococcota</taxon>
        <taxon>Deinococci</taxon>
        <taxon>Deinococcales</taxon>
        <taxon>Deinococcaceae</taxon>
        <taxon>Deinobacterium</taxon>
    </lineage>
</organism>
<reference evidence="1 2" key="1">
    <citation type="submission" date="2020-08" db="EMBL/GenBank/DDBJ databases">
        <title>Genomic Encyclopedia of Type Strains, Phase IV (KMG-IV): sequencing the most valuable type-strain genomes for metagenomic binning, comparative biology and taxonomic classification.</title>
        <authorList>
            <person name="Goeker M."/>
        </authorList>
    </citation>
    <scope>NUCLEOTIDE SEQUENCE [LARGE SCALE GENOMIC DNA]</scope>
    <source>
        <strain evidence="1 2">DSM 21458</strain>
    </source>
</reference>
<gene>
    <name evidence="1" type="ORF">HNR42_002886</name>
</gene>
<accession>A0A841I6H5</accession>
<keyword evidence="2" id="KW-1185">Reference proteome</keyword>
<protein>
    <submittedName>
        <fullName evidence="1">Uncharacterized protein</fullName>
    </submittedName>
</protein>
<name>A0A841I6H5_9DEIO</name>
<sequence>MKRYTTRLLDVARRTLAQYVVVEVNGQEVCRTDTFEKAQRIVEAFEALEALETLKRLKEAEARQRDLERISAAG</sequence>
<dbReference type="RefSeq" id="WP_183988196.1">
    <property type="nucleotide sequence ID" value="NZ_JACHHG010000011.1"/>
</dbReference>
<dbReference type="AlphaFoldDB" id="A0A841I6H5"/>
<evidence type="ECO:0000313" key="2">
    <source>
        <dbReference type="Proteomes" id="UP000569951"/>
    </source>
</evidence>
<dbReference type="Proteomes" id="UP000569951">
    <property type="component" value="Unassembled WGS sequence"/>
</dbReference>
<dbReference type="EMBL" id="JACHHG010000011">
    <property type="protein sequence ID" value="MBB6099445.1"/>
    <property type="molecule type" value="Genomic_DNA"/>
</dbReference>